<dbReference type="Gene3D" id="1.25.40.390">
    <property type="match status" value="1"/>
</dbReference>
<protein>
    <recommendedName>
        <fullName evidence="2">SusD/RagB family nutrient-binding outer membrane lipoprotein</fullName>
    </recommendedName>
</protein>
<reference evidence="1" key="1">
    <citation type="submission" date="2019-08" db="EMBL/GenBank/DDBJ databases">
        <authorList>
            <person name="Kucharzyk K."/>
            <person name="Murdoch R.W."/>
            <person name="Higgins S."/>
            <person name="Loffler F."/>
        </authorList>
    </citation>
    <scope>NUCLEOTIDE SEQUENCE</scope>
</reference>
<dbReference type="PROSITE" id="PS51257">
    <property type="entry name" value="PROKAR_LIPOPROTEIN"/>
    <property type="match status" value="1"/>
</dbReference>
<dbReference type="Pfam" id="PF12771">
    <property type="entry name" value="SusD-like_2"/>
    <property type="match status" value="1"/>
</dbReference>
<evidence type="ECO:0008006" key="2">
    <source>
        <dbReference type="Google" id="ProtNLM"/>
    </source>
</evidence>
<dbReference type="InterPro" id="IPR011990">
    <property type="entry name" value="TPR-like_helical_dom_sf"/>
</dbReference>
<name>A0A644YTS6_9ZZZZ</name>
<organism evidence="1">
    <name type="scientific">bioreactor metagenome</name>
    <dbReference type="NCBI Taxonomy" id="1076179"/>
    <lineage>
        <taxon>unclassified sequences</taxon>
        <taxon>metagenomes</taxon>
        <taxon>ecological metagenomes</taxon>
    </lineage>
</organism>
<dbReference type="InterPro" id="IPR041662">
    <property type="entry name" value="SusD-like_2"/>
</dbReference>
<dbReference type="SUPFAM" id="SSF48452">
    <property type="entry name" value="TPR-like"/>
    <property type="match status" value="1"/>
</dbReference>
<proteinExistence type="predicted"/>
<evidence type="ECO:0000313" key="1">
    <source>
        <dbReference type="EMBL" id="MPM31707.1"/>
    </source>
</evidence>
<accession>A0A644YTS6</accession>
<sequence>MKKFILKSFAIVLLLGLTSCQKWLGENIDPNYPTNAVATPEIRLPWIQHHYCYGYGSASVRAGMITGMLSTTTFSGTNGTLPAWNPAIAATTTPYQQWFVGSACNINDLILAAEKQQAYHYIGAAYTIHAMGFMLMVDWYGEMPYTEALGSSLSPKYDNGKTIFEGCLQMLDKALENFNKVQPATAVPLSKGDSWNGGDVQKWKKLVYGLKA</sequence>
<comment type="caution">
    <text evidence="1">The sequence shown here is derived from an EMBL/GenBank/DDBJ whole genome shotgun (WGS) entry which is preliminary data.</text>
</comment>
<gene>
    <name evidence="1" type="ORF">SDC9_78264</name>
</gene>
<dbReference type="AlphaFoldDB" id="A0A644YTS6"/>
<dbReference type="EMBL" id="VSSQ01006152">
    <property type="protein sequence ID" value="MPM31707.1"/>
    <property type="molecule type" value="Genomic_DNA"/>
</dbReference>